<dbReference type="AlphaFoldDB" id="A0A3M7SU93"/>
<dbReference type="Proteomes" id="UP000276133">
    <property type="component" value="Unassembled WGS sequence"/>
</dbReference>
<accession>A0A3M7SU93</accession>
<keyword evidence="2" id="KW-1185">Reference proteome</keyword>
<name>A0A3M7SU93_BRAPC</name>
<sequence>MKQYLSYLLRDKYVSHLGIVGLIDLKIKKHTTNENRILETLQYSDYFGPIIVDIKLKLSFKIFQRLITFFNYLNGLSFMDVKYLQELNKCNSESDSWSWNFTMNKLNYSVFRYEHPDSSTNRQVELCSFYFKAKV</sequence>
<reference evidence="1 2" key="1">
    <citation type="journal article" date="2018" name="Sci. Rep.">
        <title>Genomic signatures of local adaptation to the degree of environmental predictability in rotifers.</title>
        <authorList>
            <person name="Franch-Gras L."/>
            <person name="Hahn C."/>
            <person name="Garcia-Roger E.M."/>
            <person name="Carmona M.J."/>
            <person name="Serra M."/>
            <person name="Gomez A."/>
        </authorList>
    </citation>
    <scope>NUCLEOTIDE SEQUENCE [LARGE SCALE GENOMIC DNA]</scope>
    <source>
        <strain evidence="1">HYR1</strain>
    </source>
</reference>
<evidence type="ECO:0000313" key="2">
    <source>
        <dbReference type="Proteomes" id="UP000276133"/>
    </source>
</evidence>
<dbReference type="EMBL" id="REGN01000752">
    <property type="protein sequence ID" value="RNA39411.1"/>
    <property type="molecule type" value="Genomic_DNA"/>
</dbReference>
<proteinExistence type="predicted"/>
<gene>
    <name evidence="1" type="ORF">BpHYR1_039399</name>
</gene>
<comment type="caution">
    <text evidence="1">The sequence shown here is derived from an EMBL/GenBank/DDBJ whole genome shotgun (WGS) entry which is preliminary data.</text>
</comment>
<protein>
    <submittedName>
        <fullName evidence="1">Uncharacterized protein</fullName>
    </submittedName>
</protein>
<evidence type="ECO:0000313" key="1">
    <source>
        <dbReference type="EMBL" id="RNA39411.1"/>
    </source>
</evidence>
<organism evidence="1 2">
    <name type="scientific">Brachionus plicatilis</name>
    <name type="common">Marine rotifer</name>
    <name type="synonym">Brachionus muelleri</name>
    <dbReference type="NCBI Taxonomy" id="10195"/>
    <lineage>
        <taxon>Eukaryota</taxon>
        <taxon>Metazoa</taxon>
        <taxon>Spiralia</taxon>
        <taxon>Gnathifera</taxon>
        <taxon>Rotifera</taxon>
        <taxon>Eurotatoria</taxon>
        <taxon>Monogononta</taxon>
        <taxon>Pseudotrocha</taxon>
        <taxon>Ploima</taxon>
        <taxon>Brachionidae</taxon>
        <taxon>Brachionus</taxon>
    </lineage>
</organism>